<proteinExistence type="predicted"/>
<dbReference type="AlphaFoldDB" id="A0A2A9EQG9"/>
<reference evidence="4 5" key="1">
    <citation type="submission" date="2017-10" db="EMBL/GenBank/DDBJ databases">
        <title>Sequencing the genomes of 1000 actinobacteria strains.</title>
        <authorList>
            <person name="Klenk H.-P."/>
        </authorList>
    </citation>
    <scope>NUCLEOTIDE SEQUENCE [LARGE SCALE GENOMIC DNA]</scope>
    <source>
        <strain evidence="4 5">DSM 21838</strain>
    </source>
</reference>
<feature type="domain" description="ApeA N-terminal" evidence="3">
    <location>
        <begin position="2"/>
        <end position="212"/>
    </location>
</feature>
<evidence type="ECO:0000313" key="5">
    <source>
        <dbReference type="Proteomes" id="UP000222106"/>
    </source>
</evidence>
<dbReference type="Proteomes" id="UP000222106">
    <property type="component" value="Unassembled WGS sequence"/>
</dbReference>
<organism evidence="4 5">
    <name type="scientific">Georgenia soli</name>
    <dbReference type="NCBI Taxonomy" id="638953"/>
    <lineage>
        <taxon>Bacteria</taxon>
        <taxon>Bacillati</taxon>
        <taxon>Actinomycetota</taxon>
        <taxon>Actinomycetes</taxon>
        <taxon>Micrococcales</taxon>
        <taxon>Bogoriellaceae</taxon>
        <taxon>Georgenia</taxon>
    </lineage>
</organism>
<dbReference type="EMBL" id="PDJI01000004">
    <property type="protein sequence ID" value="PFG41224.1"/>
    <property type="molecule type" value="Genomic_DNA"/>
</dbReference>
<protein>
    <submittedName>
        <fullName evidence="4">Uncharacterized protein</fullName>
    </submittedName>
</protein>
<feature type="region of interest" description="Disordered" evidence="1">
    <location>
        <begin position="471"/>
        <end position="490"/>
    </location>
</feature>
<accession>A0A2A9EQG9</accession>
<dbReference type="Pfam" id="PF18862">
    <property type="entry name" value="ApeA_NTD1"/>
    <property type="match status" value="1"/>
</dbReference>
<sequence length="490" mass="53818">MWWVAGTPEQRIPGYLDVQTSPDVSPWRLTLYGELEGPPSAPGLVQYVALHGETPAGLFTLMRASLRGGPSGMLDASVKETVWEGWQLVHGGHVVSQEGYRSATFQLPGLWHWLGPTRLNSNMTSELHAGAADWTRPQPGELGTQLTADIGSGMKLVLGPTYTQRSGREQKSLKYYAQYSLTAPAGVHVEVIERVTLALTNLHAIVTGTPMDHFDMDLVTMTGSMVHVMDARRPIGRRWNSGLADPFFDTADIDFSAFIPRWLALCELVPVAIGAAAPRDDRQFLQSKLIDACNGLEALASHMWADAAPSTKDTELLEQLKEFGLNRDFRDSVKLTLQMRRFPLNKKLEQLAETIGADSATWLLGDVPVWADLTAGLRNSLAHGFAMDGRLGDDTKFVLLAEESATAVLRLALLREAGYDNRRSSKPGELLRSDGRSVAGHRNSQLFDALEVVAHHSDHWQHWKATRESARDARVADSTTSAPPLDGSLE</sequence>
<evidence type="ECO:0000313" key="4">
    <source>
        <dbReference type="EMBL" id="PFG41224.1"/>
    </source>
</evidence>
<feature type="domain" description="Apea-like HEPN" evidence="2">
    <location>
        <begin position="291"/>
        <end position="421"/>
    </location>
</feature>
<evidence type="ECO:0000256" key="1">
    <source>
        <dbReference type="SAM" id="MobiDB-lite"/>
    </source>
</evidence>
<name>A0A2A9EQG9_9MICO</name>
<dbReference type="InterPro" id="IPR041223">
    <property type="entry name" value="ApeA_NTD"/>
</dbReference>
<keyword evidence="5" id="KW-1185">Reference proteome</keyword>
<evidence type="ECO:0000259" key="2">
    <source>
        <dbReference type="Pfam" id="PF18739"/>
    </source>
</evidence>
<gene>
    <name evidence="4" type="ORF">ATJ97_3772</name>
</gene>
<comment type="caution">
    <text evidence="4">The sequence shown here is derived from an EMBL/GenBank/DDBJ whole genome shotgun (WGS) entry which is preliminary data.</text>
</comment>
<evidence type="ECO:0000259" key="3">
    <source>
        <dbReference type="Pfam" id="PF18862"/>
    </source>
</evidence>
<dbReference type="Pfam" id="PF18739">
    <property type="entry name" value="HEPN_Apea"/>
    <property type="match status" value="1"/>
</dbReference>
<dbReference type="InterPro" id="IPR041229">
    <property type="entry name" value="HEPN_Apea"/>
</dbReference>